<dbReference type="STRING" id="332977.SAMN05421740_11038"/>
<evidence type="ECO:0000313" key="1">
    <source>
        <dbReference type="EMBL" id="SEL78803.1"/>
    </source>
</evidence>
<dbReference type="Proteomes" id="UP000198916">
    <property type="component" value="Unassembled WGS sequence"/>
</dbReference>
<accession>A0A1H7T1X4</accession>
<protein>
    <submittedName>
        <fullName evidence="1">Uncharacterized protein</fullName>
    </submittedName>
</protein>
<sequence length="32" mass="3673">MWKPSLKFDSCAASIKDDSKIHQLLALIENNR</sequence>
<evidence type="ECO:0000313" key="2">
    <source>
        <dbReference type="Proteomes" id="UP000198916"/>
    </source>
</evidence>
<name>A0A1H7T1X4_9SPHI</name>
<keyword evidence="2" id="KW-1185">Reference proteome</keyword>
<gene>
    <name evidence="1" type="ORF">SAMN05421740_11038</name>
</gene>
<dbReference type="EMBL" id="FNZR01000010">
    <property type="protein sequence ID" value="SEL78803.1"/>
    <property type="molecule type" value="Genomic_DNA"/>
</dbReference>
<reference evidence="2" key="1">
    <citation type="submission" date="2016-10" db="EMBL/GenBank/DDBJ databases">
        <authorList>
            <person name="Varghese N."/>
            <person name="Submissions S."/>
        </authorList>
    </citation>
    <scope>NUCLEOTIDE SEQUENCE [LARGE SCALE GENOMIC DNA]</scope>
    <source>
        <strain evidence="2">Jip14</strain>
    </source>
</reference>
<organism evidence="1 2">
    <name type="scientific">Parapedobacter koreensis</name>
    <dbReference type="NCBI Taxonomy" id="332977"/>
    <lineage>
        <taxon>Bacteria</taxon>
        <taxon>Pseudomonadati</taxon>
        <taxon>Bacteroidota</taxon>
        <taxon>Sphingobacteriia</taxon>
        <taxon>Sphingobacteriales</taxon>
        <taxon>Sphingobacteriaceae</taxon>
        <taxon>Parapedobacter</taxon>
    </lineage>
</organism>
<proteinExistence type="predicted"/>
<dbReference type="AlphaFoldDB" id="A0A1H7T1X4"/>